<keyword evidence="2" id="KW-0472">Membrane</keyword>
<dbReference type="GO" id="GO:0007165">
    <property type="term" value="P:signal transduction"/>
    <property type="evidence" value="ECO:0007669"/>
    <property type="project" value="TreeGrafter"/>
</dbReference>
<dbReference type="GO" id="GO:0006644">
    <property type="term" value="P:phospholipid metabolic process"/>
    <property type="evidence" value="ECO:0007669"/>
    <property type="project" value="InterPro"/>
</dbReference>
<feature type="compositionally biased region" description="Low complexity" evidence="1">
    <location>
        <begin position="278"/>
        <end position="296"/>
    </location>
</feature>
<keyword evidence="2" id="KW-1133">Transmembrane helix</keyword>
<evidence type="ECO:0000313" key="3">
    <source>
        <dbReference type="EMBL" id="TKS88088.1"/>
    </source>
</evidence>
<dbReference type="EMBL" id="CM014096">
    <property type="protein sequence ID" value="TKS88088.1"/>
    <property type="molecule type" value="Genomic_DNA"/>
</dbReference>
<feature type="transmembrane region" description="Helical" evidence="2">
    <location>
        <begin position="355"/>
        <end position="380"/>
    </location>
</feature>
<dbReference type="AlphaFoldDB" id="A0A4U5VIP2"/>
<dbReference type="PANTHER" id="PTHR10165:SF13">
    <property type="entry name" value="PHOSPHOLIPID PHOSPHATASE-RELATED PROTEIN TYPE 4"/>
    <property type="match status" value="1"/>
</dbReference>
<keyword evidence="2" id="KW-0812">Transmembrane</keyword>
<dbReference type="GO" id="GO:0046839">
    <property type="term" value="P:phospholipid dephosphorylation"/>
    <property type="evidence" value="ECO:0007669"/>
    <property type="project" value="TreeGrafter"/>
</dbReference>
<dbReference type="GO" id="GO:0007409">
    <property type="term" value="P:axonogenesis"/>
    <property type="evidence" value="ECO:0007669"/>
    <property type="project" value="TreeGrafter"/>
</dbReference>
<sequence>MHSVSSPKLFPYKWSFEPDPVYNCAMATSGNQAEDQPPFVLRPSRSRQLPRHLHDFVIDNLGYLNRQHTAQQVIEAHQEESADHTVLTGPEDLRLEGMEARMKDITRQMRQLQSAMDNAKGNAHHQQHPSNLSYPARSSSLPHIHHSGETGLRVSPLLDNQMSWRSANGGYCQLLDHSEHHPSTAKPIQQGELTPTTQAASAPQPSIQVTGPAPEFSQLPAVQLAHHTPLAQRIYSPSLPVQHARQHVQPGHPPAPQGTPTVFLPNQPTAPLTPPPTMYTFQPAQPAPPQSQARPQPFLTTAQQQSYPQYLPILVSSVVSLYFLEWTDVFKPVKSGFTCHDRSLSLPYIDPNHEVIPLLMLLSLAFAGPAITIMIGEAILFCCLSRKKSGVGAEANINAAGCNFNSFIRRAVRFIGVHAFGLCATALITDILQLMTGYPAPYFLTVCKPNYTTLNVSCEQNPYVMEDICSGADPTAINQGRSNSVLSSPHHGQVSTVLDASPRLFEYLALAHQLISRFLRS</sequence>
<evidence type="ECO:0000256" key="2">
    <source>
        <dbReference type="SAM" id="Phobius"/>
    </source>
</evidence>
<dbReference type="Proteomes" id="UP000298787">
    <property type="component" value="Chromosome 19"/>
</dbReference>
<feature type="region of interest" description="Disordered" evidence="1">
    <location>
        <begin position="194"/>
        <end position="213"/>
    </location>
</feature>
<dbReference type="STRING" id="240159.A0A4U5VIP2"/>
<dbReference type="GO" id="GO:0005886">
    <property type="term" value="C:plasma membrane"/>
    <property type="evidence" value="ECO:0007669"/>
    <property type="project" value="TreeGrafter"/>
</dbReference>
<feature type="region of interest" description="Disordered" evidence="1">
    <location>
        <begin position="241"/>
        <end position="296"/>
    </location>
</feature>
<evidence type="ECO:0000256" key="1">
    <source>
        <dbReference type="SAM" id="MobiDB-lite"/>
    </source>
</evidence>
<dbReference type="PANTHER" id="PTHR10165">
    <property type="entry name" value="LIPID PHOSPHATE PHOSPHATASE"/>
    <property type="match status" value="1"/>
</dbReference>
<keyword evidence="4" id="KW-1185">Reference proteome</keyword>
<name>A0A4U5VIP2_COLLU</name>
<feature type="compositionally biased region" description="Polar residues" evidence="1">
    <location>
        <begin position="128"/>
        <end position="141"/>
    </location>
</feature>
<accession>A0A4U5VIP2</accession>
<dbReference type="InterPro" id="IPR043216">
    <property type="entry name" value="PAP-like"/>
</dbReference>
<dbReference type="GO" id="GO:0008195">
    <property type="term" value="F:phosphatidate phosphatase activity"/>
    <property type="evidence" value="ECO:0007669"/>
    <property type="project" value="TreeGrafter"/>
</dbReference>
<evidence type="ECO:0000313" key="4">
    <source>
        <dbReference type="Proteomes" id="UP000298787"/>
    </source>
</evidence>
<organism evidence="3 4">
    <name type="scientific">Collichthys lucidus</name>
    <name type="common">Big head croaker</name>
    <name type="synonym">Sciaena lucida</name>
    <dbReference type="NCBI Taxonomy" id="240159"/>
    <lineage>
        <taxon>Eukaryota</taxon>
        <taxon>Metazoa</taxon>
        <taxon>Chordata</taxon>
        <taxon>Craniata</taxon>
        <taxon>Vertebrata</taxon>
        <taxon>Euteleostomi</taxon>
        <taxon>Actinopterygii</taxon>
        <taxon>Neopterygii</taxon>
        <taxon>Teleostei</taxon>
        <taxon>Neoteleostei</taxon>
        <taxon>Acanthomorphata</taxon>
        <taxon>Eupercaria</taxon>
        <taxon>Sciaenidae</taxon>
        <taxon>Collichthys</taxon>
    </lineage>
</organism>
<feature type="compositionally biased region" description="Polar residues" evidence="1">
    <location>
        <begin position="194"/>
        <end position="209"/>
    </location>
</feature>
<protein>
    <submittedName>
        <fullName evidence="3">Phospholipid phosphatase-related protein type 4</fullName>
    </submittedName>
</protein>
<feature type="region of interest" description="Disordered" evidence="1">
    <location>
        <begin position="112"/>
        <end position="148"/>
    </location>
</feature>
<gene>
    <name evidence="3" type="ORF">D9C73_022212</name>
</gene>
<reference evidence="3 4" key="1">
    <citation type="submission" date="2019-01" db="EMBL/GenBank/DDBJ databases">
        <title>Genome Assembly of Collichthys lucidus.</title>
        <authorList>
            <person name="Cai M."/>
            <person name="Xiao S."/>
        </authorList>
    </citation>
    <scope>NUCLEOTIDE SEQUENCE [LARGE SCALE GENOMIC DNA]</scope>
    <source>
        <strain evidence="3">JT15FE1705JMU</strain>
        <tissue evidence="3">Muscle</tissue>
    </source>
</reference>
<proteinExistence type="predicted"/>